<protein>
    <recommendedName>
        <fullName evidence="1">RNA-directed DNA polymerase</fullName>
        <ecNumber evidence="1">2.7.7.49</ecNumber>
    </recommendedName>
</protein>
<dbReference type="GO" id="GO:0042575">
    <property type="term" value="C:DNA polymerase complex"/>
    <property type="evidence" value="ECO:0007669"/>
    <property type="project" value="UniProtKB-ARBA"/>
</dbReference>
<accession>A0A5S6QAL9</accession>
<dbReference type="FunFam" id="3.30.70.270:FF:000020">
    <property type="entry name" value="Transposon Tf2-6 polyprotein-like Protein"/>
    <property type="match status" value="1"/>
</dbReference>
<dbReference type="AlphaFoldDB" id="A0A5S6QAL9"/>
<dbReference type="PANTHER" id="PTHR37984">
    <property type="entry name" value="PROTEIN CBG26694"/>
    <property type="match status" value="1"/>
</dbReference>
<dbReference type="STRING" id="70415.A0A5S6QAL9"/>
<proteinExistence type="predicted"/>
<dbReference type="Proteomes" id="UP000046395">
    <property type="component" value="Unassembled WGS sequence"/>
</dbReference>
<dbReference type="Pfam" id="PF17921">
    <property type="entry name" value="Integrase_H2C2"/>
    <property type="match status" value="1"/>
</dbReference>
<evidence type="ECO:0000259" key="4">
    <source>
        <dbReference type="Pfam" id="PF17921"/>
    </source>
</evidence>
<sequence>MRVKCGSVLSNCGSLISVVVIEMAHKCSPVPKREEKSKTTEKKGKSSPNDQLIKIYAIELEAAIDDLQRTNPAEYKALSTALCARFLPAKHPFDATGVFSGSFALFLLFFQLYLLRIVGLPVTISVLFVSSVMMLAAGIELFESGNSLGITATIFGSLGIALSLVMLSPMLNGFQPTRMDFGFLLFAFTFVAAAFMISSVTRYILTIVVSTATFIGLAAVNAAVLAGGVDSRLIMDGRRSARVSLYQGSLEQFDVQSGSEGWDQWTERFEIFAEANHVPEADRSILLLNHCGPEAYRLMREAVAPDKPSAKSFNELVQAVKEKLDPIPGVYAARAAFYARTPQPGESVAAFMTELRRLAVRCQFEATPTVNDRVDSQLHDQLLTGMAVAEMRRHVLRGPKLTLKELYIIEQFCWVRRAIKLAPPPKDVKQLQAFLGMLNFYSVFLPKKATVLEPLHRLLDAPSRAHWRWGPEEQAAFEAPKELLTADAMLAHFDGSKPLILACDASDYGLGAVLFGRHFTAVTDHRPLLGLLATKKPTPTVMSARMLRWRLFLMAYDVNLVYCSGKAMGNADGLSRLPLPTDQDNRSSQGEGCAEAPLFVDVLMMETEAEEERGEVKLLDTNTVAKLRRKDPVLSCVLHWVLRGWPSWTQGDHFSQFVKRRDELSAARGCLLWGSRVVIPKKLQRSILEVLHHAHPGMARMKALARSYVWWPGIDSEIERRVTNCDSCQRHKDNPPTTPPRIWNWSARPWSRIHIDFAGPLQGKRNLLVVDFHSKWVEVEPVSSTDAKQVIYCLARRLIPHSATASSPAEILLRRRPKCLLDNLHPDLLTSAVKAQEEDTVNLAGRSGEKA</sequence>
<dbReference type="InterPro" id="IPR043502">
    <property type="entry name" value="DNA/RNA_pol_sf"/>
</dbReference>
<dbReference type="Gene3D" id="3.30.420.10">
    <property type="entry name" value="Ribonuclease H-like superfamily/Ribonuclease H"/>
    <property type="match status" value="1"/>
</dbReference>
<dbReference type="PANTHER" id="PTHR37984:SF12">
    <property type="entry name" value="RIBONUCLEASE H"/>
    <property type="match status" value="1"/>
</dbReference>
<dbReference type="EC" id="2.7.7.49" evidence="1"/>
<evidence type="ECO:0000256" key="1">
    <source>
        <dbReference type="ARBA" id="ARBA00012493"/>
    </source>
</evidence>
<feature type="transmembrane region" description="Helical" evidence="2">
    <location>
        <begin position="122"/>
        <end position="142"/>
    </location>
</feature>
<dbReference type="SUPFAM" id="SSF53098">
    <property type="entry name" value="Ribonuclease H-like"/>
    <property type="match status" value="1"/>
</dbReference>
<dbReference type="InterPro" id="IPR041588">
    <property type="entry name" value="Integrase_H2C2"/>
</dbReference>
<feature type="transmembrane region" description="Helical" evidence="2">
    <location>
        <begin position="95"/>
        <end position="115"/>
    </location>
</feature>
<reference evidence="6" key="1">
    <citation type="submission" date="2019-12" db="UniProtKB">
        <authorList>
            <consortium name="WormBaseParasite"/>
        </authorList>
    </citation>
    <scope>IDENTIFICATION</scope>
</reference>
<evidence type="ECO:0000259" key="3">
    <source>
        <dbReference type="Pfam" id="PF17919"/>
    </source>
</evidence>
<evidence type="ECO:0000313" key="5">
    <source>
        <dbReference type="Proteomes" id="UP000046395"/>
    </source>
</evidence>
<dbReference type="Pfam" id="PF17919">
    <property type="entry name" value="RT_RNaseH_2"/>
    <property type="match status" value="1"/>
</dbReference>
<feature type="domain" description="Reverse transcriptase/retrotransposon-derived protein RNase H-like" evidence="3">
    <location>
        <begin position="469"/>
        <end position="516"/>
    </location>
</feature>
<dbReference type="FunFam" id="1.10.340.70:FF:000003">
    <property type="entry name" value="Protein CBG25708"/>
    <property type="match status" value="1"/>
</dbReference>
<dbReference type="Gene3D" id="1.10.340.70">
    <property type="match status" value="1"/>
</dbReference>
<dbReference type="WBParaSite" id="TMUE_1000004376.1">
    <property type="protein sequence ID" value="TMUE_1000004376.1"/>
    <property type="gene ID" value="WBGene00288189"/>
</dbReference>
<dbReference type="InterPro" id="IPR036397">
    <property type="entry name" value="RNaseH_sf"/>
</dbReference>
<evidence type="ECO:0000313" key="6">
    <source>
        <dbReference type="WBParaSite" id="TMUE_1000004376.1"/>
    </source>
</evidence>
<dbReference type="GO" id="GO:0003676">
    <property type="term" value="F:nucleic acid binding"/>
    <property type="evidence" value="ECO:0007669"/>
    <property type="project" value="InterPro"/>
</dbReference>
<feature type="transmembrane region" description="Helical" evidence="2">
    <location>
        <begin position="148"/>
        <end position="167"/>
    </location>
</feature>
<feature type="domain" description="Integrase zinc-binding" evidence="4">
    <location>
        <begin position="679"/>
        <end position="733"/>
    </location>
</feature>
<dbReference type="InterPro" id="IPR050951">
    <property type="entry name" value="Retrovirus_Pol_polyprotein"/>
</dbReference>
<keyword evidence="2" id="KW-1133">Transmembrane helix</keyword>
<dbReference type="InterPro" id="IPR043128">
    <property type="entry name" value="Rev_trsase/Diguanyl_cyclase"/>
</dbReference>
<evidence type="ECO:0000256" key="2">
    <source>
        <dbReference type="SAM" id="Phobius"/>
    </source>
</evidence>
<feature type="transmembrane region" description="Helical" evidence="2">
    <location>
        <begin position="179"/>
        <end position="197"/>
    </location>
</feature>
<keyword evidence="2" id="KW-0472">Membrane</keyword>
<dbReference type="Gene3D" id="3.30.70.270">
    <property type="match status" value="1"/>
</dbReference>
<feature type="transmembrane region" description="Helical" evidence="2">
    <location>
        <begin position="203"/>
        <end position="229"/>
    </location>
</feature>
<name>A0A5S6QAL9_TRIMR</name>
<keyword evidence="5" id="KW-1185">Reference proteome</keyword>
<dbReference type="InterPro" id="IPR012337">
    <property type="entry name" value="RNaseH-like_sf"/>
</dbReference>
<organism evidence="5 6">
    <name type="scientific">Trichuris muris</name>
    <name type="common">Mouse whipworm</name>
    <dbReference type="NCBI Taxonomy" id="70415"/>
    <lineage>
        <taxon>Eukaryota</taxon>
        <taxon>Metazoa</taxon>
        <taxon>Ecdysozoa</taxon>
        <taxon>Nematoda</taxon>
        <taxon>Enoplea</taxon>
        <taxon>Dorylaimia</taxon>
        <taxon>Trichinellida</taxon>
        <taxon>Trichuridae</taxon>
        <taxon>Trichuris</taxon>
    </lineage>
</organism>
<dbReference type="InterPro" id="IPR041577">
    <property type="entry name" value="RT_RNaseH_2"/>
</dbReference>
<keyword evidence="2" id="KW-0812">Transmembrane</keyword>
<dbReference type="GO" id="GO:0003964">
    <property type="term" value="F:RNA-directed DNA polymerase activity"/>
    <property type="evidence" value="ECO:0007669"/>
    <property type="project" value="UniProtKB-EC"/>
</dbReference>
<dbReference type="SUPFAM" id="SSF56672">
    <property type="entry name" value="DNA/RNA polymerases"/>
    <property type="match status" value="1"/>
</dbReference>